<evidence type="ECO:0000313" key="2">
    <source>
        <dbReference type="EMBL" id="KIK57335.1"/>
    </source>
</evidence>
<dbReference type="AlphaFoldDB" id="A0A0D0B2E8"/>
<evidence type="ECO:0000313" key="3">
    <source>
        <dbReference type="Proteomes" id="UP000053593"/>
    </source>
</evidence>
<keyword evidence="3" id="KW-1185">Reference proteome</keyword>
<sequence>MIANTPSSNFSASKKAKPSNLPTEPGAMRGSISRFRRTSGIPFKDPRSTMPSKNLNKSSRSIRNSLDDLDNGDGCRHNTSVVQERQINTQKSITKAPKPKKFKPEPGSLSFFFPDAVTTVRPNQPSKAKISTLSSNVTSKLNLEPTPMPSLQPTIPLHPREAEQISGVFTPTCHSSTPPADPAPYPQLMDIRSLAESQKIADKQIVSNSIASATAIPSLIKEFFDIKAQMSILEQRYLDTKNELKEHQHNLDAESSAVPNTYASDLYGLVSEAESILAFELSERERMEWVLKDVQRECREPKDIPLTLQQLERRMACVLNEYEIVLHYVE</sequence>
<feature type="region of interest" description="Disordered" evidence="1">
    <location>
        <begin position="1"/>
        <end position="107"/>
    </location>
</feature>
<feature type="compositionally biased region" description="Polar residues" evidence="1">
    <location>
        <begin position="1"/>
        <end position="12"/>
    </location>
</feature>
<name>A0A0D0B2E8_9AGAR</name>
<reference evidence="2 3" key="1">
    <citation type="submission" date="2014-04" db="EMBL/GenBank/DDBJ databases">
        <title>Evolutionary Origins and Diversification of the Mycorrhizal Mutualists.</title>
        <authorList>
            <consortium name="DOE Joint Genome Institute"/>
            <consortium name="Mycorrhizal Genomics Consortium"/>
            <person name="Kohler A."/>
            <person name="Kuo A."/>
            <person name="Nagy L.G."/>
            <person name="Floudas D."/>
            <person name="Copeland A."/>
            <person name="Barry K.W."/>
            <person name="Cichocki N."/>
            <person name="Veneault-Fourrey C."/>
            <person name="LaButti K."/>
            <person name="Lindquist E.A."/>
            <person name="Lipzen A."/>
            <person name="Lundell T."/>
            <person name="Morin E."/>
            <person name="Murat C."/>
            <person name="Riley R."/>
            <person name="Ohm R."/>
            <person name="Sun H."/>
            <person name="Tunlid A."/>
            <person name="Henrissat B."/>
            <person name="Grigoriev I.V."/>
            <person name="Hibbett D.S."/>
            <person name="Martin F."/>
        </authorList>
    </citation>
    <scope>NUCLEOTIDE SEQUENCE [LARGE SCALE GENOMIC DNA]</scope>
    <source>
        <strain evidence="2 3">FD-317 M1</strain>
    </source>
</reference>
<gene>
    <name evidence="2" type="ORF">GYMLUDRAFT_754809</name>
</gene>
<dbReference type="EMBL" id="KN834791">
    <property type="protein sequence ID" value="KIK57335.1"/>
    <property type="molecule type" value="Genomic_DNA"/>
</dbReference>
<evidence type="ECO:0000256" key="1">
    <source>
        <dbReference type="SAM" id="MobiDB-lite"/>
    </source>
</evidence>
<feature type="compositionally biased region" description="Polar residues" evidence="1">
    <location>
        <begin position="77"/>
        <end position="93"/>
    </location>
</feature>
<protein>
    <submittedName>
        <fullName evidence="2">Uncharacterized protein</fullName>
    </submittedName>
</protein>
<proteinExistence type="predicted"/>
<accession>A0A0D0B2E8</accession>
<organism evidence="2 3">
    <name type="scientific">Collybiopsis luxurians FD-317 M1</name>
    <dbReference type="NCBI Taxonomy" id="944289"/>
    <lineage>
        <taxon>Eukaryota</taxon>
        <taxon>Fungi</taxon>
        <taxon>Dikarya</taxon>
        <taxon>Basidiomycota</taxon>
        <taxon>Agaricomycotina</taxon>
        <taxon>Agaricomycetes</taxon>
        <taxon>Agaricomycetidae</taxon>
        <taxon>Agaricales</taxon>
        <taxon>Marasmiineae</taxon>
        <taxon>Omphalotaceae</taxon>
        <taxon>Collybiopsis</taxon>
        <taxon>Collybiopsis luxurians</taxon>
    </lineage>
</organism>
<dbReference type="HOGENOM" id="CLU_842130_0_0_1"/>
<dbReference type="Proteomes" id="UP000053593">
    <property type="component" value="Unassembled WGS sequence"/>
</dbReference>
<feature type="compositionally biased region" description="Polar residues" evidence="1">
    <location>
        <begin position="49"/>
        <end position="64"/>
    </location>
</feature>